<comment type="caution">
    <text evidence="2">The sequence shown here is derived from an EMBL/GenBank/DDBJ whole genome shotgun (WGS) entry which is preliminary data.</text>
</comment>
<reference evidence="3" key="1">
    <citation type="journal article" date="2019" name="Int. J. Syst. Evol. Microbiol.">
        <title>The Global Catalogue of Microorganisms (GCM) 10K type strain sequencing project: providing services to taxonomists for standard genome sequencing and annotation.</title>
        <authorList>
            <consortium name="The Broad Institute Genomics Platform"/>
            <consortium name="The Broad Institute Genome Sequencing Center for Infectious Disease"/>
            <person name="Wu L."/>
            <person name="Ma J."/>
        </authorList>
    </citation>
    <scope>NUCLEOTIDE SEQUENCE [LARGE SCALE GENOMIC DNA]</scope>
    <source>
        <strain evidence="3">CCUG 60742</strain>
    </source>
</reference>
<dbReference type="RefSeq" id="WP_377142866.1">
    <property type="nucleotide sequence ID" value="NZ_JBHTIA010000008.1"/>
</dbReference>
<name>A0ABW2ZHM5_9SPHI</name>
<dbReference type="EMBL" id="JBHTIA010000008">
    <property type="protein sequence ID" value="MFD0765647.1"/>
    <property type="molecule type" value="Genomic_DNA"/>
</dbReference>
<gene>
    <name evidence="2" type="ORF">ACFQZI_12355</name>
</gene>
<dbReference type="Proteomes" id="UP001597073">
    <property type="component" value="Unassembled WGS sequence"/>
</dbReference>
<feature type="transmembrane region" description="Helical" evidence="1">
    <location>
        <begin position="6"/>
        <end position="23"/>
    </location>
</feature>
<protein>
    <submittedName>
        <fullName evidence="2">Uncharacterized protein</fullName>
    </submittedName>
</protein>
<feature type="transmembrane region" description="Helical" evidence="1">
    <location>
        <begin position="44"/>
        <end position="64"/>
    </location>
</feature>
<organism evidence="2 3">
    <name type="scientific">Mucilaginibacter lutimaris</name>
    <dbReference type="NCBI Taxonomy" id="931629"/>
    <lineage>
        <taxon>Bacteria</taxon>
        <taxon>Pseudomonadati</taxon>
        <taxon>Bacteroidota</taxon>
        <taxon>Sphingobacteriia</taxon>
        <taxon>Sphingobacteriales</taxon>
        <taxon>Sphingobacteriaceae</taxon>
        <taxon>Mucilaginibacter</taxon>
    </lineage>
</organism>
<keyword evidence="3" id="KW-1185">Reference proteome</keyword>
<keyword evidence="1" id="KW-0472">Membrane</keyword>
<keyword evidence="1" id="KW-1133">Transmembrane helix</keyword>
<proteinExistence type="predicted"/>
<evidence type="ECO:0000313" key="2">
    <source>
        <dbReference type="EMBL" id="MFD0765647.1"/>
    </source>
</evidence>
<evidence type="ECO:0000256" key="1">
    <source>
        <dbReference type="SAM" id="Phobius"/>
    </source>
</evidence>
<sequence length="78" mass="8930">MKGEYFFKILILSIAPIIIYLWFNKLVKKRVTKLTRPSDEIKNTFLKVLAVICTIIIPIGVFLAQASSVINWNNFSGK</sequence>
<accession>A0ABW2ZHM5</accession>
<keyword evidence="1" id="KW-0812">Transmembrane</keyword>
<evidence type="ECO:0000313" key="3">
    <source>
        <dbReference type="Proteomes" id="UP001597073"/>
    </source>
</evidence>